<comment type="caution">
    <text evidence="9">The sequence shown here is derived from an EMBL/GenBank/DDBJ whole genome shotgun (WGS) entry which is preliminary data.</text>
</comment>
<evidence type="ECO:0000256" key="1">
    <source>
        <dbReference type="ARBA" id="ARBA00004651"/>
    </source>
</evidence>
<keyword evidence="6 8" id="KW-1133">Transmembrane helix</keyword>
<feature type="transmembrane region" description="Helical" evidence="8">
    <location>
        <begin position="283"/>
        <end position="302"/>
    </location>
</feature>
<evidence type="ECO:0000256" key="5">
    <source>
        <dbReference type="ARBA" id="ARBA00022692"/>
    </source>
</evidence>
<evidence type="ECO:0000256" key="8">
    <source>
        <dbReference type="SAM" id="Phobius"/>
    </source>
</evidence>
<accession>A0A7J4ZX23</accession>
<keyword evidence="5 8" id="KW-0812">Transmembrane</keyword>
<dbReference type="Pfam" id="PF01594">
    <property type="entry name" value="AI-2E_transport"/>
    <property type="match status" value="1"/>
</dbReference>
<comment type="similarity">
    <text evidence="2">Belongs to the autoinducer-2 exporter (AI-2E) (TC 2.A.86) family.</text>
</comment>
<evidence type="ECO:0000256" key="4">
    <source>
        <dbReference type="ARBA" id="ARBA00022475"/>
    </source>
</evidence>
<evidence type="ECO:0000256" key="3">
    <source>
        <dbReference type="ARBA" id="ARBA00022448"/>
    </source>
</evidence>
<keyword evidence="4" id="KW-1003">Cell membrane</keyword>
<dbReference type="EMBL" id="VZQZ01000001">
    <property type="protein sequence ID" value="KAB0667645.1"/>
    <property type="molecule type" value="Genomic_DNA"/>
</dbReference>
<feature type="transmembrane region" description="Helical" evidence="8">
    <location>
        <begin position="68"/>
        <end position="89"/>
    </location>
</feature>
<dbReference type="Proteomes" id="UP000420562">
    <property type="component" value="Unassembled WGS sequence"/>
</dbReference>
<dbReference type="RefSeq" id="WP_151127006.1">
    <property type="nucleotide sequence ID" value="NZ_VZQZ01000001.1"/>
</dbReference>
<evidence type="ECO:0000256" key="6">
    <source>
        <dbReference type="ARBA" id="ARBA00022989"/>
    </source>
</evidence>
<name>A0A7J4ZX23_9BACT</name>
<proteinExistence type="inferred from homology"/>
<dbReference type="PANTHER" id="PTHR21716">
    <property type="entry name" value="TRANSMEMBRANE PROTEIN"/>
    <property type="match status" value="1"/>
</dbReference>
<evidence type="ECO:0000256" key="7">
    <source>
        <dbReference type="ARBA" id="ARBA00023136"/>
    </source>
</evidence>
<dbReference type="GO" id="GO:0055085">
    <property type="term" value="P:transmembrane transport"/>
    <property type="evidence" value="ECO:0007669"/>
    <property type="project" value="TreeGrafter"/>
</dbReference>
<feature type="transmembrane region" description="Helical" evidence="8">
    <location>
        <begin position="37"/>
        <end position="56"/>
    </location>
</feature>
<comment type="subcellular location">
    <subcellularLocation>
        <location evidence="1">Cell membrane</location>
        <topology evidence="1">Multi-pass membrane protein</topology>
    </subcellularLocation>
</comment>
<dbReference type="GO" id="GO:0005886">
    <property type="term" value="C:plasma membrane"/>
    <property type="evidence" value="ECO:0007669"/>
    <property type="project" value="UniProtKB-SubCell"/>
</dbReference>
<feature type="transmembrane region" description="Helical" evidence="8">
    <location>
        <begin position="218"/>
        <end position="235"/>
    </location>
</feature>
<dbReference type="AlphaFoldDB" id="A0A7J4ZX23"/>
<evidence type="ECO:0000256" key="2">
    <source>
        <dbReference type="ARBA" id="ARBA00009773"/>
    </source>
</evidence>
<sequence length="353" mass="39578">MEHHTEHQSVRRSDYGRLIAIIMLLCLLAAAGYALQHTISCFLLSWIIAYLLDPVLVQAERRGMKRLFALGLLYVALGILIVFFFAFMLPKLTISWNGILAELPTYIQRIKLDALEWKSRLPDRYGSEEIQWILDKVSANADTAAEKAGAWVYVFGTRIFFNLFNIVLSPILVFFMLYYKQTIIDTASSWVPEQRREMFLNIGREVNTSIGGYLRGQAIVSIIVAFLSLTALFILDIPHPIISGIFAGAASVLPFIGVFIAALPALFFAWFKYQTMASLAQTAAAFGVIYFLEGYVIKPLVFRGSMNLNPLVTIIMVMALGELLGFWGILLALPIAAAIKITWGHLHNGDFRD</sequence>
<keyword evidence="10" id="KW-1185">Reference proteome</keyword>
<keyword evidence="7 8" id="KW-0472">Membrane</keyword>
<keyword evidence="3" id="KW-0813">Transport</keyword>
<gene>
    <name evidence="9" type="ORF">F6V25_02825</name>
</gene>
<dbReference type="InterPro" id="IPR002549">
    <property type="entry name" value="AI-2E-like"/>
</dbReference>
<protein>
    <submittedName>
        <fullName evidence="9">AI-2E family transporter</fullName>
    </submittedName>
</protein>
<feature type="transmembrane region" description="Helical" evidence="8">
    <location>
        <begin position="241"/>
        <end position="271"/>
    </location>
</feature>
<evidence type="ECO:0000313" key="9">
    <source>
        <dbReference type="EMBL" id="KAB0667645.1"/>
    </source>
</evidence>
<feature type="transmembrane region" description="Helical" evidence="8">
    <location>
        <begin position="314"/>
        <end position="339"/>
    </location>
</feature>
<reference evidence="9 10" key="1">
    <citation type="submission" date="2019-09" db="EMBL/GenBank/DDBJ databases">
        <title>Geobacter sp. Red96, a novel strain isolated from paddy soil.</title>
        <authorList>
            <person name="Xu Z."/>
            <person name="Masuda Y."/>
            <person name="Itoh H."/>
            <person name="Senoo K."/>
        </authorList>
    </citation>
    <scope>NUCLEOTIDE SEQUENCE [LARGE SCALE GENOMIC DNA]</scope>
    <source>
        <strain evidence="9 10">Red96</strain>
    </source>
</reference>
<evidence type="ECO:0000313" key="10">
    <source>
        <dbReference type="Proteomes" id="UP000420562"/>
    </source>
</evidence>
<dbReference type="PANTHER" id="PTHR21716:SF53">
    <property type="entry name" value="PERMEASE PERM-RELATED"/>
    <property type="match status" value="1"/>
</dbReference>
<feature type="transmembrane region" description="Helical" evidence="8">
    <location>
        <begin position="159"/>
        <end position="179"/>
    </location>
</feature>
<organism evidence="9 10">
    <name type="scientific">Oryzomonas japonica</name>
    <dbReference type="NCBI Taxonomy" id="2603858"/>
    <lineage>
        <taxon>Bacteria</taxon>
        <taxon>Pseudomonadati</taxon>
        <taxon>Thermodesulfobacteriota</taxon>
        <taxon>Desulfuromonadia</taxon>
        <taxon>Geobacterales</taxon>
        <taxon>Geobacteraceae</taxon>
        <taxon>Oryzomonas</taxon>
    </lineage>
</organism>
<feature type="transmembrane region" description="Helical" evidence="8">
    <location>
        <begin position="15"/>
        <end position="31"/>
    </location>
</feature>